<reference evidence="3" key="1">
    <citation type="submission" date="2016-10" db="EMBL/GenBank/DDBJ databases">
        <authorList>
            <person name="Varghese N."/>
            <person name="Submissions S."/>
        </authorList>
    </citation>
    <scope>NUCLEOTIDE SEQUENCE [LARGE SCALE GENOMIC DNA]</scope>
    <source>
        <strain evidence="3">DUS833</strain>
    </source>
</reference>
<dbReference type="Proteomes" id="UP000199365">
    <property type="component" value="Unassembled WGS sequence"/>
</dbReference>
<organism evidence="2 3">
    <name type="scientific">Paraburkholderia tuberum</name>
    <dbReference type="NCBI Taxonomy" id="157910"/>
    <lineage>
        <taxon>Bacteria</taxon>
        <taxon>Pseudomonadati</taxon>
        <taxon>Pseudomonadota</taxon>
        <taxon>Betaproteobacteria</taxon>
        <taxon>Burkholderiales</taxon>
        <taxon>Burkholderiaceae</taxon>
        <taxon>Paraburkholderia</taxon>
    </lineage>
</organism>
<evidence type="ECO:0000313" key="3">
    <source>
        <dbReference type="Proteomes" id="UP000199365"/>
    </source>
</evidence>
<sequence length="673" mass="74641">MRKITLELLRQGPSHNQLLSPLTAYIALCENHSAVTLHVPFEHNQMLHRLRALSYQLGPEVREFQLSDTAAVLGKLLGEIPGLTADLNRRSADATSEEPVTHLRLILSASELALLPFELATAPGGCPGEGHPLALQTQQPLCITRETRRVPEEFVRWPSKPRILFAYASPPGFEEVPAGAHLLALREALAPWLPLSDDLDDDERLEIVEDRLSVLPDATVASLERACAANDYTHVHILAHGVDLPGGYDQRFGVALISHTEPNGYEVVSGARLASILRTPCRDKAGKFVRPAVVTLASCNGGNGGGVTGVGASVGHALHEAGIPLVIASQYPLSFGGSVMLVQDLYQGLLWGEDPRKLLVGLRRRLHAWFKDQHDWASIVAYASLPPNFDDQLANACIQQAMGSINTALRVSDRVMVAFSDRESNTSERHHALDEDKRQEMLRHVQTKVAYAKERLEAANEAYPAHRARILAQLASTEKREAHMLYQSLKFATHTTKKGSNEVLDKLEHARTWYWQAYLLNRSHPWELVQYVSLTLFLRSLGRLPLSDWAESKVRPLWITADAQSQNDAENGSIYDRAWAHGNIAELSLIEPWLKDVPLPPDRASTDKAIHACRSLVELAGASSFHVFSTRRQILRYLEWFGPMIGGKWPGLQGIAEQMLSALPAGEEPEWNY</sequence>
<feature type="domain" description="CHAT" evidence="1">
    <location>
        <begin position="69"/>
        <end position="382"/>
    </location>
</feature>
<keyword evidence="3" id="KW-1185">Reference proteome</keyword>
<dbReference type="RefSeq" id="WP_090812382.1">
    <property type="nucleotide sequence ID" value="NZ_FNKX01000004.1"/>
</dbReference>
<dbReference type="Pfam" id="PF12770">
    <property type="entry name" value="CHAT"/>
    <property type="match status" value="1"/>
</dbReference>
<evidence type="ECO:0000313" key="2">
    <source>
        <dbReference type="EMBL" id="SDR61722.1"/>
    </source>
</evidence>
<dbReference type="InterPro" id="IPR024983">
    <property type="entry name" value="CHAT_dom"/>
</dbReference>
<dbReference type="EMBL" id="FNKX01000004">
    <property type="protein sequence ID" value="SDR61722.1"/>
    <property type="molecule type" value="Genomic_DNA"/>
</dbReference>
<evidence type="ECO:0000259" key="1">
    <source>
        <dbReference type="Pfam" id="PF12770"/>
    </source>
</evidence>
<dbReference type="AlphaFoldDB" id="A0A1H1KI34"/>
<protein>
    <submittedName>
        <fullName evidence="2">CHAT domain-containing protein</fullName>
    </submittedName>
</protein>
<name>A0A1H1KI34_9BURK</name>
<accession>A0A1H1KI34</accession>
<gene>
    <name evidence="2" type="ORF">SAMN05445850_7923</name>
</gene>
<proteinExistence type="predicted"/>
<dbReference type="STRING" id="157910.SAMN05445850_7923"/>